<evidence type="ECO:0000256" key="3">
    <source>
        <dbReference type="ARBA" id="ARBA00004956"/>
    </source>
</evidence>
<keyword evidence="11 23" id="KW-0808">Transferase</keyword>
<comment type="similarity">
    <text evidence="4">In the C-terminal section; belongs to the AccA family.</text>
</comment>
<accession>A0ABW7QES9</accession>
<dbReference type="InterPro" id="IPR001095">
    <property type="entry name" value="Acetyl_CoA_COase_a_su"/>
</dbReference>
<keyword evidence="12" id="KW-0547">Nucleotide-binding</keyword>
<comment type="cofactor">
    <cofactor evidence="1">
        <name>Zn(2+)</name>
        <dbReference type="ChEBI" id="CHEBI:29105"/>
    </cofactor>
</comment>
<dbReference type="InterPro" id="IPR029045">
    <property type="entry name" value="ClpP/crotonase-like_dom_sf"/>
</dbReference>
<dbReference type="EMBL" id="JBIRGQ010000001">
    <property type="protein sequence ID" value="MFH8543411.1"/>
    <property type="molecule type" value="Genomic_DNA"/>
</dbReference>
<evidence type="ECO:0000256" key="1">
    <source>
        <dbReference type="ARBA" id="ARBA00001947"/>
    </source>
</evidence>
<dbReference type="InterPro" id="IPR011763">
    <property type="entry name" value="COA_CT_C"/>
</dbReference>
<evidence type="ECO:0000256" key="15">
    <source>
        <dbReference type="ARBA" id="ARBA00022840"/>
    </source>
</evidence>
<evidence type="ECO:0000256" key="6">
    <source>
        <dbReference type="ARBA" id="ARBA00011664"/>
    </source>
</evidence>
<comment type="pathway">
    <text evidence="3">Lipid metabolism; malonyl-CoA biosynthesis; malonyl-CoA from acetyl-CoA: step 1/1.</text>
</comment>
<dbReference type="InterPro" id="IPR000438">
    <property type="entry name" value="Acetyl_CoA_COase_Trfase_b_su"/>
</dbReference>
<keyword evidence="15" id="KW-0067">ATP-binding</keyword>
<dbReference type="Gene3D" id="3.90.226.10">
    <property type="entry name" value="2-enoyl-CoA Hydratase, Chain A, domain 1"/>
    <property type="match status" value="2"/>
</dbReference>
<name>A0ABW7QES9_9ACTN</name>
<feature type="domain" description="CoA carboxyltransferase C-terminal" evidence="22">
    <location>
        <begin position="261"/>
        <end position="501"/>
    </location>
</feature>
<dbReference type="Pfam" id="PF03255">
    <property type="entry name" value="ACCA"/>
    <property type="match status" value="1"/>
</dbReference>
<dbReference type="RefSeq" id="WP_397706682.1">
    <property type="nucleotide sequence ID" value="NZ_JBIRGN010000001.1"/>
</dbReference>
<comment type="function">
    <text evidence="18">Component of the acetyl coenzyme A carboxylase (ACC) complex. Biotin carboxylase (BC) catalyzes the carboxylation of biotin on its carrier protein (BCCP) and then the CO(2) group is transferred by the transcarboxylase to acetyl-CoA to form malonyl-CoA.</text>
</comment>
<comment type="subcellular location">
    <subcellularLocation>
        <location evidence="2">Cytoplasm</location>
    </subcellularLocation>
</comment>
<evidence type="ECO:0000313" key="24">
    <source>
        <dbReference type="Proteomes" id="UP001610818"/>
    </source>
</evidence>
<keyword evidence="17" id="KW-0275">Fatty acid biosynthesis</keyword>
<dbReference type="EC" id="2.1.3.15" evidence="7"/>
<evidence type="ECO:0000256" key="9">
    <source>
        <dbReference type="ARBA" id="ARBA00022490"/>
    </source>
</evidence>
<evidence type="ECO:0000256" key="18">
    <source>
        <dbReference type="ARBA" id="ARBA00025280"/>
    </source>
</evidence>
<keyword evidence="16" id="KW-0443">Lipid metabolism</keyword>
<keyword evidence="24" id="KW-1185">Reference proteome</keyword>
<evidence type="ECO:0000256" key="16">
    <source>
        <dbReference type="ARBA" id="ARBA00023098"/>
    </source>
</evidence>
<dbReference type="PRINTS" id="PR01070">
    <property type="entry name" value="ACCCTRFRASEB"/>
</dbReference>
<comment type="subunit">
    <text evidence="6">Acetyl-CoA carboxylase is a heterotetramer composed of biotin carboxyl carrier protein (AccB), biotin carboxylase (AccC) and two subunits of ACCase subunit beta/alpha.</text>
</comment>
<dbReference type="Proteomes" id="UP001610818">
    <property type="component" value="Unassembled WGS sequence"/>
</dbReference>
<keyword evidence="13" id="KW-0862">Zinc</keyword>
<protein>
    <recommendedName>
        <fullName evidence="8">Acetyl-coenzyme A carboxylase carboxyl transferase subunits beta/alpha</fullName>
        <ecNumber evidence="7">2.1.3.15</ecNumber>
    </recommendedName>
</protein>
<feature type="domain" description="CoA carboxyltransferase N-terminal" evidence="21">
    <location>
        <begin position="1"/>
        <end position="243"/>
    </location>
</feature>
<comment type="similarity">
    <text evidence="5">In the N-terminal section; belongs to the AccD/PCCB family.</text>
</comment>
<evidence type="ECO:0000256" key="10">
    <source>
        <dbReference type="ARBA" id="ARBA00022516"/>
    </source>
</evidence>
<evidence type="ECO:0000256" key="7">
    <source>
        <dbReference type="ARBA" id="ARBA00011883"/>
    </source>
</evidence>
<proteinExistence type="inferred from homology"/>
<sequence length="501" mass="51599">MPESPRLTARAAVAAVADPDSFTELVLPEAEFGEEERDGPLAWQGYGDSRARAGERTGERESVVCGTAAVGGTRAMIVSFEFGFLGGSLGERTGDRLEAAHRHAREHRLPVVSLIATGGSRMQEGMRALVQLQRVARQSELTGAAGLARIAVLRDPATGGGWATLGAGADLTLALPGSQVGFAGSRVRPADADPAAYTAEAQLAAGAIDEIVRPGELREALALRLGLLSAPGRAGGATEPADTEFACTESAGTAAVPPPAPAEPPAALGRTDLPATGWEAVIRARDPERPRAEAYLAAYFTDRAAVRGDRCGGTDPGMLCGIGWHEGRAVAYAAQCGTATTPAGYRTAARLVRLAGRLGIPVLTLIDTPGAANGAEAERAGAGAAIADLFAAVASSPVPITSLVIGEGGSGGALALAAPDNLWATPDSYFSVISPEQAAAILKRGQEEIRSTTEQLRLRPQDLVELGVARGVVFPGHRVRGASCSRGSADSSYRPVTKRRR</sequence>
<evidence type="ECO:0000256" key="5">
    <source>
        <dbReference type="ARBA" id="ARBA00010284"/>
    </source>
</evidence>
<evidence type="ECO:0000256" key="8">
    <source>
        <dbReference type="ARBA" id="ARBA00018312"/>
    </source>
</evidence>
<evidence type="ECO:0000259" key="22">
    <source>
        <dbReference type="PROSITE" id="PS50989"/>
    </source>
</evidence>
<evidence type="ECO:0000256" key="20">
    <source>
        <dbReference type="SAM" id="MobiDB-lite"/>
    </source>
</evidence>
<evidence type="ECO:0000256" key="11">
    <source>
        <dbReference type="ARBA" id="ARBA00022679"/>
    </source>
</evidence>
<evidence type="ECO:0000256" key="2">
    <source>
        <dbReference type="ARBA" id="ARBA00004496"/>
    </source>
</evidence>
<keyword evidence="14" id="KW-0276">Fatty acid metabolism</keyword>
<feature type="region of interest" description="Disordered" evidence="20">
    <location>
        <begin position="252"/>
        <end position="271"/>
    </location>
</feature>
<evidence type="ECO:0000256" key="13">
    <source>
        <dbReference type="ARBA" id="ARBA00022771"/>
    </source>
</evidence>
<keyword evidence="10" id="KW-0444">Lipid biosynthesis</keyword>
<keyword evidence="13" id="KW-0863">Zinc-finger</keyword>
<evidence type="ECO:0000256" key="4">
    <source>
        <dbReference type="ARBA" id="ARBA00006276"/>
    </source>
</evidence>
<dbReference type="SUPFAM" id="SSF52096">
    <property type="entry name" value="ClpP/crotonase"/>
    <property type="match status" value="2"/>
</dbReference>
<feature type="region of interest" description="Disordered" evidence="20">
    <location>
        <begin position="482"/>
        <end position="501"/>
    </location>
</feature>
<organism evidence="23 24">
    <name type="scientific">Streptomyces longisporoflavus</name>
    <dbReference type="NCBI Taxonomy" id="28044"/>
    <lineage>
        <taxon>Bacteria</taxon>
        <taxon>Bacillati</taxon>
        <taxon>Actinomycetota</taxon>
        <taxon>Actinomycetes</taxon>
        <taxon>Kitasatosporales</taxon>
        <taxon>Streptomycetaceae</taxon>
        <taxon>Streptomyces</taxon>
    </lineage>
</organism>
<comment type="caution">
    <text evidence="23">The sequence shown here is derived from an EMBL/GenBank/DDBJ whole genome shotgun (WGS) entry which is preliminary data.</text>
</comment>
<keyword evidence="9" id="KW-0963">Cytoplasm</keyword>
<evidence type="ECO:0000256" key="14">
    <source>
        <dbReference type="ARBA" id="ARBA00022832"/>
    </source>
</evidence>
<keyword evidence="13" id="KW-0479">Metal-binding</keyword>
<dbReference type="PROSITE" id="PS50980">
    <property type="entry name" value="COA_CT_NTER"/>
    <property type="match status" value="1"/>
</dbReference>
<evidence type="ECO:0000256" key="12">
    <source>
        <dbReference type="ARBA" id="ARBA00022741"/>
    </source>
</evidence>
<evidence type="ECO:0000259" key="21">
    <source>
        <dbReference type="PROSITE" id="PS50980"/>
    </source>
</evidence>
<dbReference type="InterPro" id="IPR034733">
    <property type="entry name" value="AcCoA_carboxyl_beta"/>
</dbReference>
<dbReference type="PROSITE" id="PS50989">
    <property type="entry name" value="COA_CT_CTER"/>
    <property type="match status" value="1"/>
</dbReference>
<gene>
    <name evidence="23" type="ORF">ACH4F9_00190</name>
</gene>
<comment type="catalytic activity">
    <reaction evidence="19">
        <text>N(6)-carboxybiotinyl-L-lysyl-[protein] + acetyl-CoA = N(6)-biotinyl-L-lysyl-[protein] + malonyl-CoA</text>
        <dbReference type="Rhea" id="RHEA:54728"/>
        <dbReference type="Rhea" id="RHEA-COMP:10505"/>
        <dbReference type="Rhea" id="RHEA-COMP:10506"/>
        <dbReference type="ChEBI" id="CHEBI:57288"/>
        <dbReference type="ChEBI" id="CHEBI:57384"/>
        <dbReference type="ChEBI" id="CHEBI:83144"/>
        <dbReference type="ChEBI" id="CHEBI:83145"/>
        <dbReference type="EC" id="2.1.3.15"/>
    </reaction>
</comment>
<evidence type="ECO:0000256" key="19">
    <source>
        <dbReference type="ARBA" id="ARBA00049152"/>
    </source>
</evidence>
<dbReference type="GO" id="GO:0016740">
    <property type="term" value="F:transferase activity"/>
    <property type="evidence" value="ECO:0007669"/>
    <property type="project" value="UniProtKB-KW"/>
</dbReference>
<dbReference type="PANTHER" id="PTHR42853:SF3">
    <property type="entry name" value="ACETYL-COENZYME A CARBOXYLASE CARBOXYL TRANSFERASE SUBUNIT ALPHA, CHLOROPLASTIC"/>
    <property type="match status" value="1"/>
</dbReference>
<reference evidence="23 24" key="1">
    <citation type="submission" date="2024-10" db="EMBL/GenBank/DDBJ databases">
        <title>The Natural Products Discovery Center: Release of the First 8490 Sequenced Strains for Exploring Actinobacteria Biosynthetic Diversity.</title>
        <authorList>
            <person name="Kalkreuter E."/>
            <person name="Kautsar S.A."/>
            <person name="Yang D."/>
            <person name="Bader C.D."/>
            <person name="Teijaro C.N."/>
            <person name="Fluegel L."/>
            <person name="Davis C.M."/>
            <person name="Simpson J.R."/>
            <person name="Lauterbach L."/>
            <person name="Steele A.D."/>
            <person name="Gui C."/>
            <person name="Meng S."/>
            <person name="Li G."/>
            <person name="Viehrig K."/>
            <person name="Ye F."/>
            <person name="Su P."/>
            <person name="Kiefer A.F."/>
            <person name="Nichols A."/>
            <person name="Cepeda A.J."/>
            <person name="Yan W."/>
            <person name="Fan B."/>
            <person name="Jiang Y."/>
            <person name="Adhikari A."/>
            <person name="Zheng C.-J."/>
            <person name="Schuster L."/>
            <person name="Cowan T.M."/>
            <person name="Smanski M.J."/>
            <person name="Chevrette M.G."/>
            <person name="De Carvalho L.P.S."/>
            <person name="Shen B."/>
        </authorList>
    </citation>
    <scope>NUCLEOTIDE SEQUENCE [LARGE SCALE GENOMIC DNA]</scope>
    <source>
        <strain evidence="23 24">NPDC017990</strain>
    </source>
</reference>
<evidence type="ECO:0000256" key="17">
    <source>
        <dbReference type="ARBA" id="ARBA00023160"/>
    </source>
</evidence>
<dbReference type="InterPro" id="IPR011762">
    <property type="entry name" value="COA_CT_N"/>
</dbReference>
<dbReference type="Pfam" id="PF01039">
    <property type="entry name" value="Carboxyl_trans"/>
    <property type="match status" value="1"/>
</dbReference>
<dbReference type="PANTHER" id="PTHR42853">
    <property type="entry name" value="ACETYL-COENZYME A CARBOXYLASE CARBOXYL TRANSFERASE SUBUNIT ALPHA"/>
    <property type="match status" value="1"/>
</dbReference>
<evidence type="ECO:0000313" key="23">
    <source>
        <dbReference type="EMBL" id="MFH8543411.1"/>
    </source>
</evidence>